<dbReference type="EMBL" id="MU268420">
    <property type="protein sequence ID" value="KAH7904599.1"/>
    <property type="molecule type" value="Genomic_DNA"/>
</dbReference>
<sequence>MPRAAKNKTQEQTSRKYFVLQHGEKRVLIARPETHQAALQAVRKHFRNIPEDSVALQIDQLDVCEGHAVDIEPELWPEISGLISSAFVKDTTCDDVLNVPQPPPPPVAAPPASSPAVPPLRPPPAGRGRGVKRPHRKPVLYLNSPVDIDVSVVLSLSTTWKFSVLYPNVPVERDRATGEKIRWDIRTCKDGSLVEKSTGSDVAYLFWETITNDTVSPETSSLDRLEDKRAKKSDEYFCPRTCDLSDTDSVVLSIDRVPMYLDKALQVLGLHTEARTSFITYWLPDIIKHTHVALRFIPQAAYERAAPLRISPQPNIVTRIFMLFKGVPEKDLSEWPGAAKKAEENVGWWSDVVGVNLALALDSSAFRALEWGGMEVTVS</sequence>
<evidence type="ECO:0000313" key="2">
    <source>
        <dbReference type="Proteomes" id="UP000790377"/>
    </source>
</evidence>
<comment type="caution">
    <text evidence="1">The sequence shown here is derived from an EMBL/GenBank/DDBJ whole genome shotgun (WGS) entry which is preliminary data.</text>
</comment>
<dbReference type="Proteomes" id="UP000790377">
    <property type="component" value="Unassembled WGS sequence"/>
</dbReference>
<reference evidence="1" key="1">
    <citation type="journal article" date="2021" name="New Phytol.">
        <title>Evolutionary innovations through gain and loss of genes in the ectomycorrhizal Boletales.</title>
        <authorList>
            <person name="Wu G."/>
            <person name="Miyauchi S."/>
            <person name="Morin E."/>
            <person name="Kuo A."/>
            <person name="Drula E."/>
            <person name="Varga T."/>
            <person name="Kohler A."/>
            <person name="Feng B."/>
            <person name="Cao Y."/>
            <person name="Lipzen A."/>
            <person name="Daum C."/>
            <person name="Hundley H."/>
            <person name="Pangilinan J."/>
            <person name="Johnson J."/>
            <person name="Barry K."/>
            <person name="LaButti K."/>
            <person name="Ng V."/>
            <person name="Ahrendt S."/>
            <person name="Min B."/>
            <person name="Choi I.G."/>
            <person name="Park H."/>
            <person name="Plett J.M."/>
            <person name="Magnuson J."/>
            <person name="Spatafora J.W."/>
            <person name="Nagy L.G."/>
            <person name="Henrissat B."/>
            <person name="Grigoriev I.V."/>
            <person name="Yang Z.L."/>
            <person name="Xu J."/>
            <person name="Martin F.M."/>
        </authorList>
    </citation>
    <scope>NUCLEOTIDE SEQUENCE</scope>
    <source>
        <strain evidence="1">ATCC 28755</strain>
    </source>
</reference>
<organism evidence="1 2">
    <name type="scientific">Hygrophoropsis aurantiaca</name>
    <dbReference type="NCBI Taxonomy" id="72124"/>
    <lineage>
        <taxon>Eukaryota</taxon>
        <taxon>Fungi</taxon>
        <taxon>Dikarya</taxon>
        <taxon>Basidiomycota</taxon>
        <taxon>Agaricomycotina</taxon>
        <taxon>Agaricomycetes</taxon>
        <taxon>Agaricomycetidae</taxon>
        <taxon>Boletales</taxon>
        <taxon>Coniophorineae</taxon>
        <taxon>Hygrophoropsidaceae</taxon>
        <taxon>Hygrophoropsis</taxon>
    </lineage>
</organism>
<evidence type="ECO:0000313" key="1">
    <source>
        <dbReference type="EMBL" id="KAH7904599.1"/>
    </source>
</evidence>
<gene>
    <name evidence="1" type="ORF">BJ138DRAFT_1166267</name>
</gene>
<keyword evidence="2" id="KW-1185">Reference proteome</keyword>
<name>A0ACB7ZTW2_9AGAM</name>
<protein>
    <submittedName>
        <fullName evidence="1">Uncharacterized protein</fullName>
    </submittedName>
</protein>
<proteinExistence type="predicted"/>
<accession>A0ACB7ZTW2</accession>